<feature type="transmembrane region" description="Helical" evidence="2">
    <location>
        <begin position="285"/>
        <end position="304"/>
    </location>
</feature>
<feature type="transmembrane region" description="Helical" evidence="2">
    <location>
        <begin position="41"/>
        <end position="61"/>
    </location>
</feature>
<comment type="caution">
    <text evidence="3">The sequence shown here is derived from an EMBL/GenBank/DDBJ whole genome shotgun (WGS) entry which is preliminary data.</text>
</comment>
<name>A0A4R8V9I0_9MICO</name>
<gene>
    <name evidence="3" type="ORF">E3O11_17190</name>
</gene>
<reference evidence="3 4" key="1">
    <citation type="submission" date="2019-03" db="EMBL/GenBank/DDBJ databases">
        <title>Genomics of glacier-inhabiting Cryobacterium strains.</title>
        <authorList>
            <person name="Liu Q."/>
            <person name="Xin Y.-H."/>
        </authorList>
    </citation>
    <scope>NUCLEOTIDE SEQUENCE [LARGE SCALE GENOMIC DNA]</scope>
    <source>
        <strain evidence="3 4">Hh34</strain>
    </source>
</reference>
<dbReference type="Gene3D" id="2.40.260.10">
    <property type="entry name" value="Sortase"/>
    <property type="match status" value="1"/>
</dbReference>
<keyword evidence="2" id="KW-0812">Transmembrane</keyword>
<evidence type="ECO:0000256" key="2">
    <source>
        <dbReference type="SAM" id="Phobius"/>
    </source>
</evidence>
<keyword evidence="1" id="KW-0378">Hydrolase</keyword>
<dbReference type="Pfam" id="PF04203">
    <property type="entry name" value="Sortase"/>
    <property type="match status" value="1"/>
</dbReference>
<organism evidence="3 4">
    <name type="scientific">Cryobacterium levicorallinum</name>
    <dbReference type="NCBI Taxonomy" id="995038"/>
    <lineage>
        <taxon>Bacteria</taxon>
        <taxon>Bacillati</taxon>
        <taxon>Actinomycetota</taxon>
        <taxon>Actinomycetes</taxon>
        <taxon>Micrococcales</taxon>
        <taxon>Microbacteriaceae</taxon>
        <taxon>Cryobacterium</taxon>
    </lineage>
</organism>
<protein>
    <submittedName>
        <fullName evidence="3">Sortase</fullName>
    </submittedName>
</protein>
<dbReference type="EMBL" id="SOFE01000036">
    <property type="protein sequence ID" value="TFB78612.1"/>
    <property type="molecule type" value="Genomic_DNA"/>
</dbReference>
<evidence type="ECO:0000313" key="4">
    <source>
        <dbReference type="Proteomes" id="UP000297963"/>
    </source>
</evidence>
<evidence type="ECO:0000313" key="3">
    <source>
        <dbReference type="EMBL" id="TFB78612.1"/>
    </source>
</evidence>
<dbReference type="AlphaFoldDB" id="A0A4R8V9I0"/>
<feature type="transmembrane region" description="Helical" evidence="2">
    <location>
        <begin position="255"/>
        <end position="273"/>
    </location>
</feature>
<sequence>MPPRGWKPGQTLPTKPPLWAAPVASPRIVLTARERLVRSSLAMVAALLFGFLAQVTVVGQLQHLVAQQQLTDTFRLQLAEGTAPVSEGTVEKVLLADGAPVALIDIPALDVHEIIVEGTDSGTTQNGPGHRRDTVLPGQAGVSVVMGRAAAYGAPFARIQELRPGQKFTVLTGQGKSTFSVIGVRYAGDPAPASPRADQGRLILETARGLAFVPNGIARVDAELVSTTHPAGQRQTTFATLRPAERELASDLSTVWALAFALQFFLLVEFAVVWSIPRVGAQKTWIVFIPVGVLSGLVVADQVVRLLPNLL</sequence>
<dbReference type="GO" id="GO:0016787">
    <property type="term" value="F:hydrolase activity"/>
    <property type="evidence" value="ECO:0007669"/>
    <property type="project" value="UniProtKB-KW"/>
</dbReference>
<accession>A0A4R8V9I0</accession>
<dbReference type="Proteomes" id="UP000297963">
    <property type="component" value="Unassembled WGS sequence"/>
</dbReference>
<keyword evidence="2" id="KW-0472">Membrane</keyword>
<keyword evidence="2" id="KW-1133">Transmembrane helix</keyword>
<dbReference type="SUPFAM" id="SSF63817">
    <property type="entry name" value="Sortase"/>
    <property type="match status" value="1"/>
</dbReference>
<evidence type="ECO:0000256" key="1">
    <source>
        <dbReference type="ARBA" id="ARBA00022801"/>
    </source>
</evidence>
<dbReference type="InterPro" id="IPR005754">
    <property type="entry name" value="Sortase"/>
</dbReference>
<proteinExistence type="predicted"/>
<dbReference type="InterPro" id="IPR023365">
    <property type="entry name" value="Sortase_dom-sf"/>
</dbReference>